<evidence type="ECO:0000256" key="2">
    <source>
        <dbReference type="ARBA" id="ARBA00008226"/>
    </source>
</evidence>
<dbReference type="PRINTS" id="PR01045">
    <property type="entry name" value="TRNASYNTHGB"/>
</dbReference>
<keyword evidence="8 11" id="KW-0648">Protein biosynthesis</keyword>
<dbReference type="Pfam" id="PF02092">
    <property type="entry name" value="tRNA_synt_2f"/>
    <property type="match status" value="1"/>
</dbReference>
<name>A0AAU8I7W0_9XANT</name>
<dbReference type="InterPro" id="IPR008909">
    <property type="entry name" value="DALR_anticod-bd"/>
</dbReference>
<comment type="subunit">
    <text evidence="3 11">Tetramer of two alpha and two beta subunits.</text>
</comment>
<evidence type="ECO:0000256" key="3">
    <source>
        <dbReference type="ARBA" id="ARBA00011209"/>
    </source>
</evidence>
<dbReference type="EC" id="6.1.1.14" evidence="11"/>
<dbReference type="KEGG" id="xin:Q7W82_03170"/>
<dbReference type="PANTHER" id="PTHR30075">
    <property type="entry name" value="GLYCYL-TRNA SYNTHETASE"/>
    <property type="match status" value="1"/>
</dbReference>
<dbReference type="GO" id="GO:0006426">
    <property type="term" value="P:glycyl-tRNA aminoacylation"/>
    <property type="evidence" value="ECO:0007669"/>
    <property type="project" value="UniProtKB-UniRule"/>
</dbReference>
<evidence type="ECO:0000256" key="1">
    <source>
        <dbReference type="ARBA" id="ARBA00004496"/>
    </source>
</evidence>
<dbReference type="GO" id="GO:0005524">
    <property type="term" value="F:ATP binding"/>
    <property type="evidence" value="ECO:0007669"/>
    <property type="project" value="UniProtKB-UniRule"/>
</dbReference>
<dbReference type="PROSITE" id="PS50861">
    <property type="entry name" value="AA_TRNA_LIGASE_II_GLYAB"/>
    <property type="match status" value="1"/>
</dbReference>
<evidence type="ECO:0000313" key="14">
    <source>
        <dbReference type="EMBL" id="XCI81181.1"/>
    </source>
</evidence>
<proteinExistence type="inferred from homology"/>
<comment type="subcellular location">
    <subcellularLocation>
        <location evidence="1 11">Cytoplasm</location>
    </subcellularLocation>
</comment>
<dbReference type="SMART" id="SM00836">
    <property type="entry name" value="DALR_1"/>
    <property type="match status" value="1"/>
</dbReference>
<evidence type="ECO:0000259" key="12">
    <source>
        <dbReference type="SMART" id="SM00836"/>
    </source>
</evidence>
<accession>A0AAU8I7W0</accession>
<dbReference type="Pfam" id="PF05746">
    <property type="entry name" value="DALR_1"/>
    <property type="match status" value="1"/>
</dbReference>
<evidence type="ECO:0000256" key="9">
    <source>
        <dbReference type="ARBA" id="ARBA00023146"/>
    </source>
</evidence>
<dbReference type="GO" id="GO:0006420">
    <property type="term" value="P:arginyl-tRNA aminoacylation"/>
    <property type="evidence" value="ECO:0007669"/>
    <property type="project" value="InterPro"/>
</dbReference>
<dbReference type="RefSeq" id="WP_242157637.1">
    <property type="nucleotide sequence ID" value="NZ_CP131914.1"/>
</dbReference>
<dbReference type="EMBL" id="JAKJPQ010000002">
    <property type="protein sequence ID" value="MCI2260538.1"/>
    <property type="molecule type" value="Genomic_DNA"/>
</dbReference>
<dbReference type="NCBIfam" id="TIGR00211">
    <property type="entry name" value="glyS"/>
    <property type="match status" value="1"/>
</dbReference>
<keyword evidence="4 11" id="KW-0963">Cytoplasm</keyword>
<evidence type="ECO:0000313" key="15">
    <source>
        <dbReference type="Proteomes" id="UP001430647"/>
    </source>
</evidence>
<reference evidence="13" key="2">
    <citation type="submission" date="2022-01" db="EMBL/GenBank/DDBJ databases">
        <authorList>
            <person name="Rana R."/>
            <person name="Patil P.B."/>
        </authorList>
    </citation>
    <scope>NUCLEOTIDE SEQUENCE</scope>
    <source>
        <strain evidence="13">PPL560</strain>
    </source>
</reference>
<dbReference type="SUPFAM" id="SSF109604">
    <property type="entry name" value="HD-domain/PDEase-like"/>
    <property type="match status" value="1"/>
</dbReference>
<evidence type="ECO:0000256" key="4">
    <source>
        <dbReference type="ARBA" id="ARBA00022490"/>
    </source>
</evidence>
<comment type="similarity">
    <text evidence="2 11">Belongs to the class-II aminoacyl-tRNA synthetase family.</text>
</comment>
<dbReference type="GO" id="GO:0005829">
    <property type="term" value="C:cytosol"/>
    <property type="evidence" value="ECO:0007669"/>
    <property type="project" value="TreeGrafter"/>
</dbReference>
<gene>
    <name evidence="11 14" type="primary">glyS</name>
    <name evidence="13" type="ORF">L3V74_03210</name>
    <name evidence="14" type="ORF">Q7W82_03170</name>
</gene>
<protein>
    <recommendedName>
        <fullName evidence="11">Glycine--tRNA ligase beta subunit</fullName>
        <ecNumber evidence="11">6.1.1.14</ecNumber>
    </recommendedName>
    <alternativeName>
        <fullName evidence="11">Glycyl-tRNA synthetase beta subunit</fullName>
        <shortName evidence="11">GlyRS</shortName>
    </alternativeName>
</protein>
<evidence type="ECO:0000256" key="11">
    <source>
        <dbReference type="HAMAP-Rule" id="MF_00255"/>
    </source>
</evidence>
<organism evidence="14">
    <name type="scientific">Xanthomonas indica</name>
    <dbReference type="NCBI Taxonomy" id="2912242"/>
    <lineage>
        <taxon>Bacteria</taxon>
        <taxon>Pseudomonadati</taxon>
        <taxon>Pseudomonadota</taxon>
        <taxon>Gammaproteobacteria</taxon>
        <taxon>Lysobacterales</taxon>
        <taxon>Lysobacteraceae</taxon>
        <taxon>Xanthomonas</taxon>
    </lineage>
</organism>
<dbReference type="HAMAP" id="MF_00255">
    <property type="entry name" value="Gly_tRNA_synth_beta"/>
    <property type="match status" value="1"/>
</dbReference>
<evidence type="ECO:0000313" key="13">
    <source>
        <dbReference type="EMBL" id="MCI2260538.1"/>
    </source>
</evidence>
<sequence length="768" mass="82857">MSQHLPLLIELGTEELPVKALPGLAQALFDGVIAGLEKRGIAVERGDAKPLSTPRRLAVLLPGVAVEQPEQRAEVLGPYLNIALDADGQPTKALQGFAAKAGIDWTALERTSDAKGERFVHRAVNPGARTATLLPEILREAIAAMPIPKPMRWGDHDYGFARPVQWLVLLFGSEVVPMPLFGVEAGRDSRGHRFLHDAPVPLAQPGDYVTALQAAQVLVDPDLRRARIVAEVEQAAREAGGSARIAEDNLEQVVNLVEWPSAVLCKFEPAFLAVPQEALIETMESNQKFFPVLDAGGKLTEHFIGIANIVSRDVAEVAKGYERVIRPRFADAKFFFDEDLKQGLEAMGAGLASVTYQAKLGSIADKVQRVAALAEAIAAQVGVDPAQARRAAELSKNDLQSRMVNEFPELQGIAGRHYALAAGEPSEIALAIDEAYQPRFAGDDVALSPLGKVLAIAERLDTLAGGFAAGLKPTGNKDPFALRRNALGLARTVIESGFELEILRLLYVASFLNNTEVVLRTSLPSQSMVNNVVRWLRGTGDASELESHFKKILFGKKVTEERYAEVRRASEEQAPSCYDFILDRLRGYYADKGVPATQFNAVAALFSVAAEAAPTKDTTAPAGAVSTATTALGSLYDFDRRIDAIGTFAALPEAEALAAANKRIRNILRKAEGEIPAQVDAGLLREPAERALAEAVEAAIAETDGALRQHDYVTVLNFLARLRPQVDAFFDGVMVNADDQALRRNRLALLKRLGDRLGSVAAIEHLSA</sequence>
<dbReference type="Gene3D" id="1.10.730.10">
    <property type="entry name" value="Isoleucyl-tRNA Synthetase, Domain 1"/>
    <property type="match status" value="1"/>
</dbReference>
<dbReference type="AlphaFoldDB" id="A0AAU8I7W0"/>
<evidence type="ECO:0000256" key="8">
    <source>
        <dbReference type="ARBA" id="ARBA00022917"/>
    </source>
</evidence>
<evidence type="ECO:0000256" key="5">
    <source>
        <dbReference type="ARBA" id="ARBA00022598"/>
    </source>
</evidence>
<evidence type="ECO:0000256" key="6">
    <source>
        <dbReference type="ARBA" id="ARBA00022741"/>
    </source>
</evidence>
<keyword evidence="5 11" id="KW-0436">Ligase</keyword>
<dbReference type="Proteomes" id="UP001430647">
    <property type="component" value="Unassembled WGS sequence"/>
</dbReference>
<evidence type="ECO:0000256" key="10">
    <source>
        <dbReference type="ARBA" id="ARBA00047937"/>
    </source>
</evidence>
<keyword evidence="9 11" id="KW-0030">Aminoacyl-tRNA synthetase</keyword>
<dbReference type="GO" id="GO:0004820">
    <property type="term" value="F:glycine-tRNA ligase activity"/>
    <property type="evidence" value="ECO:0007669"/>
    <property type="project" value="UniProtKB-UniRule"/>
</dbReference>
<dbReference type="InterPro" id="IPR006194">
    <property type="entry name" value="Gly-tRNA-synth_heterodimer"/>
</dbReference>
<dbReference type="EMBL" id="CP131914">
    <property type="protein sequence ID" value="XCI81181.1"/>
    <property type="molecule type" value="Genomic_DNA"/>
</dbReference>
<evidence type="ECO:0000256" key="7">
    <source>
        <dbReference type="ARBA" id="ARBA00022840"/>
    </source>
</evidence>
<reference evidence="13 15" key="1">
    <citation type="journal article" date="2022" name="Curr. Microbiol.">
        <title>Xanthomonas indica sp. nov., a Novel Member of Non-Pathogenic Xanthomonas Community from Healthy Rice Seeds.</title>
        <authorList>
            <person name="Rana R."/>
            <person name="Madhavan V.N."/>
            <person name="Saroha T."/>
            <person name="Bansal K."/>
            <person name="Kaur A."/>
            <person name="Sonti R.V."/>
            <person name="Patel H.K."/>
            <person name="Patil P.B."/>
        </authorList>
    </citation>
    <scope>NUCLEOTIDE SEQUENCE [LARGE SCALE GENOMIC DNA]</scope>
    <source>
        <strain evidence="13 15">PPL560</strain>
    </source>
</reference>
<dbReference type="InterPro" id="IPR015944">
    <property type="entry name" value="Gly-tRNA-synth_bsu"/>
</dbReference>
<keyword evidence="15" id="KW-1185">Reference proteome</keyword>
<comment type="catalytic activity">
    <reaction evidence="10 11">
        <text>tRNA(Gly) + glycine + ATP = glycyl-tRNA(Gly) + AMP + diphosphate</text>
        <dbReference type="Rhea" id="RHEA:16013"/>
        <dbReference type="Rhea" id="RHEA-COMP:9664"/>
        <dbReference type="Rhea" id="RHEA-COMP:9683"/>
        <dbReference type="ChEBI" id="CHEBI:30616"/>
        <dbReference type="ChEBI" id="CHEBI:33019"/>
        <dbReference type="ChEBI" id="CHEBI:57305"/>
        <dbReference type="ChEBI" id="CHEBI:78442"/>
        <dbReference type="ChEBI" id="CHEBI:78522"/>
        <dbReference type="ChEBI" id="CHEBI:456215"/>
        <dbReference type="EC" id="6.1.1.14"/>
    </reaction>
</comment>
<reference evidence="14" key="3">
    <citation type="submission" date="2023-08" db="EMBL/GenBank/DDBJ databases">
        <title>Complete genome sequence of Xanthomonas indica.</title>
        <authorList>
            <person name="Patil P.B."/>
            <person name="Rana R."/>
        </authorList>
    </citation>
    <scope>NUCLEOTIDE SEQUENCE</scope>
    <source>
        <strain evidence="14">PPL560</strain>
    </source>
</reference>
<dbReference type="GO" id="GO:0004814">
    <property type="term" value="F:arginine-tRNA ligase activity"/>
    <property type="evidence" value="ECO:0007669"/>
    <property type="project" value="InterPro"/>
</dbReference>
<dbReference type="PANTHER" id="PTHR30075:SF2">
    <property type="entry name" value="GLYCINE--TRNA LIGASE, CHLOROPLASTIC_MITOCHONDRIAL 2"/>
    <property type="match status" value="1"/>
</dbReference>
<keyword evidence="7 11" id="KW-0067">ATP-binding</keyword>
<keyword evidence="6 11" id="KW-0547">Nucleotide-binding</keyword>
<feature type="domain" description="DALR anticodon binding" evidence="12">
    <location>
        <begin position="663"/>
        <end position="766"/>
    </location>
</feature>